<sequence>MADTDVVNRIEEVGDDFHQDPHRYYARWRERGPIHRVRFRDGVSGWVVIGYAEARAALTDPRLHKSAAGIYEIFKGHRDSALVVSADAQALSTHMLNSDPPDHTRLRKLVTKAFTPRRVSALRPRIEEITAALLDDMEGRAEVDLLADFANPLPVTVICELLGVPYEDRTDFQAWTRVLVGSIGGVAERNVASAEMAGYLRGLVDAKRREPGEDLLSGLVHAGEDGDRLSESELVAMVFLLLVAGHETTVNLIGNGTYALLRNRSQLDALSADPSGVPAAIEEFLRYDGPVGWATVRYTEDPVEIAGVEIPGGEIVYVALAAANHDPARYADPDHLDLAGDPSGHIAFGYGIHFCVGAPLARREAVTAFTQLLQRFPDIQLADQTFVPQWHHGALIRGMEELPVRLRG</sequence>
<dbReference type="AlphaFoldDB" id="A0A7W9UG51"/>
<keyword evidence="6 8" id="KW-0408">Iron</keyword>
<evidence type="ECO:0000256" key="5">
    <source>
        <dbReference type="ARBA" id="ARBA00023002"/>
    </source>
</evidence>
<dbReference type="InterPro" id="IPR001128">
    <property type="entry name" value="Cyt_P450"/>
</dbReference>
<gene>
    <name evidence="9" type="ORF">BJY24_000780</name>
</gene>
<comment type="cofactor">
    <cofactor evidence="1">
        <name>heme</name>
        <dbReference type="ChEBI" id="CHEBI:30413"/>
    </cofactor>
</comment>
<keyword evidence="5 8" id="KW-0560">Oxidoreductase</keyword>
<dbReference type="InterPro" id="IPR036396">
    <property type="entry name" value="Cyt_P450_sf"/>
</dbReference>
<dbReference type="Pfam" id="PF00067">
    <property type="entry name" value="p450"/>
    <property type="match status" value="2"/>
</dbReference>
<evidence type="ECO:0000313" key="10">
    <source>
        <dbReference type="Proteomes" id="UP000540412"/>
    </source>
</evidence>
<evidence type="ECO:0000256" key="4">
    <source>
        <dbReference type="ARBA" id="ARBA00022723"/>
    </source>
</evidence>
<keyword evidence="3 8" id="KW-0349">Heme</keyword>
<keyword evidence="7 8" id="KW-0503">Monooxygenase</keyword>
<organism evidence="9 10">
    <name type="scientific">Nocardia transvalensis</name>
    <dbReference type="NCBI Taxonomy" id="37333"/>
    <lineage>
        <taxon>Bacteria</taxon>
        <taxon>Bacillati</taxon>
        <taxon>Actinomycetota</taxon>
        <taxon>Actinomycetes</taxon>
        <taxon>Mycobacteriales</taxon>
        <taxon>Nocardiaceae</taxon>
        <taxon>Nocardia</taxon>
    </lineage>
</organism>
<dbReference type="EMBL" id="JACHIT010000001">
    <property type="protein sequence ID" value="MBB5911913.1"/>
    <property type="molecule type" value="Genomic_DNA"/>
</dbReference>
<dbReference type="GO" id="GO:0005506">
    <property type="term" value="F:iron ion binding"/>
    <property type="evidence" value="ECO:0007669"/>
    <property type="project" value="InterPro"/>
</dbReference>
<keyword evidence="4 8" id="KW-0479">Metal-binding</keyword>
<keyword evidence="10" id="KW-1185">Reference proteome</keyword>
<proteinExistence type="inferred from homology"/>
<dbReference type="PANTHER" id="PTHR46696:SF1">
    <property type="entry name" value="CYTOCHROME P450 YJIB-RELATED"/>
    <property type="match status" value="1"/>
</dbReference>
<protein>
    <submittedName>
        <fullName evidence="9">Cytochrome P450</fullName>
    </submittedName>
</protein>
<evidence type="ECO:0000256" key="1">
    <source>
        <dbReference type="ARBA" id="ARBA00001971"/>
    </source>
</evidence>
<dbReference type="PANTHER" id="PTHR46696">
    <property type="entry name" value="P450, PUTATIVE (EUROFUNG)-RELATED"/>
    <property type="match status" value="1"/>
</dbReference>
<dbReference type="FunFam" id="1.10.630.10:FF:000018">
    <property type="entry name" value="Cytochrome P450 monooxygenase"/>
    <property type="match status" value="1"/>
</dbReference>
<dbReference type="GO" id="GO:0004497">
    <property type="term" value="F:monooxygenase activity"/>
    <property type="evidence" value="ECO:0007669"/>
    <property type="project" value="UniProtKB-KW"/>
</dbReference>
<dbReference type="Gene3D" id="1.10.630.10">
    <property type="entry name" value="Cytochrome P450"/>
    <property type="match status" value="1"/>
</dbReference>
<dbReference type="GO" id="GO:0016705">
    <property type="term" value="F:oxidoreductase activity, acting on paired donors, with incorporation or reduction of molecular oxygen"/>
    <property type="evidence" value="ECO:0007669"/>
    <property type="project" value="InterPro"/>
</dbReference>
<name>A0A7W9UG51_9NOCA</name>
<evidence type="ECO:0000256" key="6">
    <source>
        <dbReference type="ARBA" id="ARBA00023004"/>
    </source>
</evidence>
<evidence type="ECO:0000256" key="3">
    <source>
        <dbReference type="ARBA" id="ARBA00022617"/>
    </source>
</evidence>
<dbReference type="RefSeq" id="WP_040752934.1">
    <property type="nucleotide sequence ID" value="NZ_JACHIT010000001.1"/>
</dbReference>
<dbReference type="InterPro" id="IPR002397">
    <property type="entry name" value="Cyt_P450_B"/>
</dbReference>
<comment type="similarity">
    <text evidence="2 8">Belongs to the cytochrome P450 family.</text>
</comment>
<dbReference type="GO" id="GO:0020037">
    <property type="term" value="F:heme binding"/>
    <property type="evidence" value="ECO:0007669"/>
    <property type="project" value="InterPro"/>
</dbReference>
<evidence type="ECO:0000256" key="2">
    <source>
        <dbReference type="ARBA" id="ARBA00010617"/>
    </source>
</evidence>
<comment type="caution">
    <text evidence="9">The sequence shown here is derived from an EMBL/GenBank/DDBJ whole genome shotgun (WGS) entry which is preliminary data.</text>
</comment>
<reference evidence="9 10" key="1">
    <citation type="submission" date="2020-08" db="EMBL/GenBank/DDBJ databases">
        <title>Sequencing the genomes of 1000 actinobacteria strains.</title>
        <authorList>
            <person name="Klenk H.-P."/>
        </authorList>
    </citation>
    <scope>NUCLEOTIDE SEQUENCE [LARGE SCALE GENOMIC DNA]</scope>
    <source>
        <strain evidence="9 10">DSM 43582</strain>
    </source>
</reference>
<dbReference type="PROSITE" id="PS00086">
    <property type="entry name" value="CYTOCHROME_P450"/>
    <property type="match status" value="1"/>
</dbReference>
<accession>A0A7W9UG51</accession>
<evidence type="ECO:0000256" key="8">
    <source>
        <dbReference type="RuleBase" id="RU000461"/>
    </source>
</evidence>
<dbReference type="Proteomes" id="UP000540412">
    <property type="component" value="Unassembled WGS sequence"/>
</dbReference>
<evidence type="ECO:0000256" key="7">
    <source>
        <dbReference type="ARBA" id="ARBA00023033"/>
    </source>
</evidence>
<dbReference type="SUPFAM" id="SSF48264">
    <property type="entry name" value="Cytochrome P450"/>
    <property type="match status" value="1"/>
</dbReference>
<dbReference type="InterPro" id="IPR017972">
    <property type="entry name" value="Cyt_P450_CS"/>
</dbReference>
<dbReference type="CDD" id="cd11029">
    <property type="entry name" value="CYP107-like"/>
    <property type="match status" value="1"/>
</dbReference>
<evidence type="ECO:0000313" key="9">
    <source>
        <dbReference type="EMBL" id="MBB5911913.1"/>
    </source>
</evidence>
<dbReference type="PRINTS" id="PR00359">
    <property type="entry name" value="BP450"/>
</dbReference>